<reference evidence="1" key="1">
    <citation type="journal article" date="2023" name="G3 (Bethesda)">
        <title>A reference genome for the long-term kleptoplast-retaining sea slug Elysia crispata morphotype clarki.</title>
        <authorList>
            <person name="Eastman K.E."/>
            <person name="Pendleton A.L."/>
            <person name="Shaikh M.A."/>
            <person name="Suttiyut T."/>
            <person name="Ogas R."/>
            <person name="Tomko P."/>
            <person name="Gavelis G."/>
            <person name="Widhalm J.R."/>
            <person name="Wisecaver J.H."/>
        </authorList>
    </citation>
    <scope>NUCLEOTIDE SEQUENCE</scope>
    <source>
        <strain evidence="1">ECLA1</strain>
    </source>
</reference>
<organism evidence="1 2">
    <name type="scientific">Elysia crispata</name>
    <name type="common">lettuce slug</name>
    <dbReference type="NCBI Taxonomy" id="231223"/>
    <lineage>
        <taxon>Eukaryota</taxon>
        <taxon>Metazoa</taxon>
        <taxon>Spiralia</taxon>
        <taxon>Lophotrochozoa</taxon>
        <taxon>Mollusca</taxon>
        <taxon>Gastropoda</taxon>
        <taxon>Heterobranchia</taxon>
        <taxon>Euthyneura</taxon>
        <taxon>Panpulmonata</taxon>
        <taxon>Sacoglossa</taxon>
        <taxon>Placobranchoidea</taxon>
        <taxon>Plakobranchidae</taxon>
        <taxon>Elysia</taxon>
    </lineage>
</organism>
<proteinExistence type="predicted"/>
<accession>A0AAE1D2C4</accession>
<evidence type="ECO:0000313" key="2">
    <source>
        <dbReference type="Proteomes" id="UP001283361"/>
    </source>
</evidence>
<evidence type="ECO:0000313" key="1">
    <source>
        <dbReference type="EMBL" id="KAK3753346.1"/>
    </source>
</evidence>
<comment type="caution">
    <text evidence="1">The sequence shown here is derived from an EMBL/GenBank/DDBJ whole genome shotgun (WGS) entry which is preliminary data.</text>
</comment>
<name>A0AAE1D2C4_9GAST</name>
<dbReference type="Proteomes" id="UP001283361">
    <property type="component" value="Unassembled WGS sequence"/>
</dbReference>
<protein>
    <submittedName>
        <fullName evidence="1">Uncharacterized protein</fullName>
    </submittedName>
</protein>
<keyword evidence="2" id="KW-1185">Reference proteome</keyword>
<dbReference type="EMBL" id="JAWDGP010005716">
    <property type="protein sequence ID" value="KAK3753346.1"/>
    <property type="molecule type" value="Genomic_DNA"/>
</dbReference>
<sequence length="78" mass="8792">MSFEQNLETAPSLVSICGKHQGDTCQEDDSRTKKFCETWDNSLQQLVGHHHLGVWTIVECLRIDEAQAATKFSQAERG</sequence>
<dbReference type="AlphaFoldDB" id="A0AAE1D2C4"/>
<gene>
    <name evidence="1" type="ORF">RRG08_038358</name>
</gene>